<evidence type="ECO:0000313" key="3">
    <source>
        <dbReference type="EMBL" id="MBM3115862.1"/>
    </source>
</evidence>
<reference evidence="3 4" key="1">
    <citation type="submission" date="2021-01" db="EMBL/GenBank/DDBJ databases">
        <title>Draft Genome Sequence and Polyhydroxyalkanoate Biosynthetic Potential of Jeongeupia naejangsanensis Type Strain DSM 24253.</title>
        <authorList>
            <person name="Turrini P."/>
            <person name="Artuso I."/>
            <person name="Lugli G.A."/>
            <person name="Frangipani E."/>
            <person name="Ventura M."/>
            <person name="Visca P."/>
        </authorList>
    </citation>
    <scope>NUCLEOTIDE SEQUENCE [LARGE SCALE GENOMIC DNA]</scope>
    <source>
        <strain evidence="3 4">DSM 24253</strain>
    </source>
</reference>
<dbReference type="RefSeq" id="WP_203537770.1">
    <property type="nucleotide sequence ID" value="NZ_JAESND010000003.1"/>
</dbReference>
<dbReference type="PANTHER" id="PTHR30486:SF15">
    <property type="entry name" value="TYPE II_IV SECRETION SYSTEM ATPASE"/>
    <property type="match status" value="1"/>
</dbReference>
<name>A0ABS2BJS4_9NEIS</name>
<dbReference type="PANTHER" id="PTHR30486">
    <property type="entry name" value="TWITCHING MOTILITY PROTEIN PILT"/>
    <property type="match status" value="1"/>
</dbReference>
<comment type="caution">
    <text evidence="3">The sequence shown here is derived from an EMBL/GenBank/DDBJ whole genome shotgun (WGS) entry which is preliminary data.</text>
</comment>
<dbReference type="Gene3D" id="3.40.50.300">
    <property type="entry name" value="P-loop containing nucleotide triphosphate hydrolases"/>
    <property type="match status" value="1"/>
</dbReference>
<dbReference type="Proteomes" id="UP000809431">
    <property type="component" value="Unassembled WGS sequence"/>
</dbReference>
<gene>
    <name evidence="3" type="ORF">JMJ54_08465</name>
</gene>
<proteinExistence type="inferred from homology"/>
<dbReference type="Gene3D" id="3.30.450.380">
    <property type="match status" value="1"/>
</dbReference>
<feature type="domain" description="Bacterial type II secretion system protein E" evidence="2">
    <location>
        <begin position="81"/>
        <end position="359"/>
    </location>
</feature>
<sequence>MSAPTGGFLGSPEFERIQYAAHDFLIDRITELGSSFADWPRDRLIRVVRQEVGLFVASRQIAINEREVTAIADALIKELVGYGPIEDLLNDAAVEDILINGPHSIVVSRRGVLTNEPVRFRDNEHLVGFLRRLLAPLGRRLDESSPMVDARLPGGGRLNAIIPPLAVDGAAVSIRKFHSGFYTGDRMVEVGALSPELLDFLAYAVRQRCNLLVIGATSSGKTSMLNVLSNYIPSGERVITIEDTAELDLQHPHVVKLESRPGGYEGAGQITIRDLVRNSLRMRPDRIVVGEVRGAEVLEMLQAMSTGHDGSMGTLHASSALDALYRLEMLAGFAGFAGSDLSLRRQVASAVDLIVQVGRLADGSRRMLSVTELTGMNQDMVAMQELFRFSSSPTPRWIRTDARISNSKLAPWERIHA</sequence>
<keyword evidence="4" id="KW-1185">Reference proteome</keyword>
<evidence type="ECO:0000259" key="2">
    <source>
        <dbReference type="Pfam" id="PF00437"/>
    </source>
</evidence>
<dbReference type="InterPro" id="IPR050921">
    <property type="entry name" value="T4SS_GSP_E_ATPase"/>
</dbReference>
<accession>A0ABS2BJS4</accession>
<evidence type="ECO:0000256" key="1">
    <source>
        <dbReference type="ARBA" id="ARBA00006611"/>
    </source>
</evidence>
<dbReference type="EMBL" id="JAESND010000003">
    <property type="protein sequence ID" value="MBM3115862.1"/>
    <property type="molecule type" value="Genomic_DNA"/>
</dbReference>
<dbReference type="Pfam" id="PF00437">
    <property type="entry name" value="T2SSE"/>
    <property type="match status" value="1"/>
</dbReference>
<organism evidence="3 4">
    <name type="scientific">Jeongeupia naejangsanensis</name>
    <dbReference type="NCBI Taxonomy" id="613195"/>
    <lineage>
        <taxon>Bacteria</taxon>
        <taxon>Pseudomonadati</taxon>
        <taxon>Pseudomonadota</taxon>
        <taxon>Betaproteobacteria</taxon>
        <taxon>Neisseriales</taxon>
        <taxon>Chitinibacteraceae</taxon>
        <taxon>Jeongeupia</taxon>
    </lineage>
</organism>
<comment type="similarity">
    <text evidence="1">Belongs to the GSP E family.</text>
</comment>
<dbReference type="InterPro" id="IPR001482">
    <property type="entry name" value="T2SS/T4SS_dom"/>
</dbReference>
<dbReference type="SUPFAM" id="SSF52540">
    <property type="entry name" value="P-loop containing nucleoside triphosphate hydrolases"/>
    <property type="match status" value="1"/>
</dbReference>
<dbReference type="CDD" id="cd01130">
    <property type="entry name" value="VirB11-like_ATPase"/>
    <property type="match status" value="1"/>
</dbReference>
<dbReference type="InterPro" id="IPR027417">
    <property type="entry name" value="P-loop_NTPase"/>
</dbReference>
<protein>
    <submittedName>
        <fullName evidence="3">CpaF family protein</fullName>
    </submittedName>
</protein>
<evidence type="ECO:0000313" key="4">
    <source>
        <dbReference type="Proteomes" id="UP000809431"/>
    </source>
</evidence>